<dbReference type="Proteomes" id="UP000821853">
    <property type="component" value="Chromosome 10"/>
</dbReference>
<keyword evidence="2" id="KW-1185">Reference proteome</keyword>
<comment type="caution">
    <text evidence="1">The sequence shown here is derived from an EMBL/GenBank/DDBJ whole genome shotgun (WGS) entry which is preliminary data.</text>
</comment>
<accession>A0A9J6FLP5</accession>
<name>A0A9J6FLP5_HAELO</name>
<proteinExistence type="predicted"/>
<gene>
    <name evidence="1" type="ORF">HPB48_016380</name>
</gene>
<dbReference type="VEuPathDB" id="VectorBase:HLOH_040440"/>
<sequence length="190" mass="22006">MLDEHNRKNVHERVREMLTHGGPSTEQLDNKPAAKRPLLQAFNEWLDAAEAQTTDRQLDSYLRDSDSCEDIRRLLEWWDPQHADWQASYQGVCQEVSTQWNSKLTVIKSVVTQYDEMRACWIQAAIYFLEDVSMALLMESLISVEPFKEASEKLEQDKVLTLPLVLMYYANKKHLTTALTDSPDVCKLKS</sequence>
<organism evidence="1 2">
    <name type="scientific">Haemaphysalis longicornis</name>
    <name type="common">Bush tick</name>
    <dbReference type="NCBI Taxonomy" id="44386"/>
    <lineage>
        <taxon>Eukaryota</taxon>
        <taxon>Metazoa</taxon>
        <taxon>Ecdysozoa</taxon>
        <taxon>Arthropoda</taxon>
        <taxon>Chelicerata</taxon>
        <taxon>Arachnida</taxon>
        <taxon>Acari</taxon>
        <taxon>Parasitiformes</taxon>
        <taxon>Ixodida</taxon>
        <taxon>Ixodoidea</taxon>
        <taxon>Ixodidae</taxon>
        <taxon>Haemaphysalinae</taxon>
        <taxon>Haemaphysalis</taxon>
    </lineage>
</organism>
<reference evidence="1 2" key="1">
    <citation type="journal article" date="2020" name="Cell">
        <title>Large-Scale Comparative Analyses of Tick Genomes Elucidate Their Genetic Diversity and Vector Capacities.</title>
        <authorList>
            <consortium name="Tick Genome and Microbiome Consortium (TIGMIC)"/>
            <person name="Jia N."/>
            <person name="Wang J."/>
            <person name="Shi W."/>
            <person name="Du L."/>
            <person name="Sun Y."/>
            <person name="Zhan W."/>
            <person name="Jiang J.F."/>
            <person name="Wang Q."/>
            <person name="Zhang B."/>
            <person name="Ji P."/>
            <person name="Bell-Sakyi L."/>
            <person name="Cui X.M."/>
            <person name="Yuan T.T."/>
            <person name="Jiang B.G."/>
            <person name="Yang W.F."/>
            <person name="Lam T.T."/>
            <person name="Chang Q.C."/>
            <person name="Ding S.J."/>
            <person name="Wang X.J."/>
            <person name="Zhu J.G."/>
            <person name="Ruan X.D."/>
            <person name="Zhao L."/>
            <person name="Wei J.T."/>
            <person name="Ye R.Z."/>
            <person name="Que T.C."/>
            <person name="Du C.H."/>
            <person name="Zhou Y.H."/>
            <person name="Cheng J.X."/>
            <person name="Dai P.F."/>
            <person name="Guo W.B."/>
            <person name="Han X.H."/>
            <person name="Huang E.J."/>
            <person name="Li L.F."/>
            <person name="Wei W."/>
            <person name="Gao Y.C."/>
            <person name="Liu J.Z."/>
            <person name="Shao H.Z."/>
            <person name="Wang X."/>
            <person name="Wang C.C."/>
            <person name="Yang T.C."/>
            <person name="Huo Q.B."/>
            <person name="Li W."/>
            <person name="Chen H.Y."/>
            <person name="Chen S.E."/>
            <person name="Zhou L.G."/>
            <person name="Ni X.B."/>
            <person name="Tian J.H."/>
            <person name="Sheng Y."/>
            <person name="Liu T."/>
            <person name="Pan Y.S."/>
            <person name="Xia L.Y."/>
            <person name="Li J."/>
            <person name="Zhao F."/>
            <person name="Cao W.C."/>
        </authorList>
    </citation>
    <scope>NUCLEOTIDE SEQUENCE [LARGE SCALE GENOMIC DNA]</scope>
    <source>
        <strain evidence="1">HaeL-2018</strain>
    </source>
</reference>
<evidence type="ECO:0000313" key="1">
    <source>
        <dbReference type="EMBL" id="KAH9364042.1"/>
    </source>
</evidence>
<dbReference type="EMBL" id="JABSTR010000002">
    <property type="protein sequence ID" value="KAH9364042.1"/>
    <property type="molecule type" value="Genomic_DNA"/>
</dbReference>
<dbReference type="OrthoDB" id="6489574at2759"/>
<evidence type="ECO:0000313" key="2">
    <source>
        <dbReference type="Proteomes" id="UP000821853"/>
    </source>
</evidence>
<protein>
    <submittedName>
        <fullName evidence="1">Uncharacterized protein</fullName>
    </submittedName>
</protein>
<dbReference type="AlphaFoldDB" id="A0A9J6FLP5"/>